<dbReference type="RefSeq" id="WP_260718632.1">
    <property type="nucleotide sequence ID" value="NZ_CP104377.1"/>
</dbReference>
<gene>
    <name evidence="1" type="ORF">N4T19_17310</name>
</gene>
<sequence>MNLYPHIPAAVISDCGQYRYMLSRQIGLTDRVVTFIGLNPSTADATLDDPTIRRCIGFAKRRDAGLLVMVNLFALRSTDPRALQAHTEPVGPENDTWIDRAVSMADIAIAAWGNGGTLMGRSDAVRGRLQQRLEALAITNTGMPKHPLYVRADAETVSY</sequence>
<name>A0ABY5ZXP5_9BURK</name>
<proteinExistence type="predicted"/>
<organism evidence="1 2">
    <name type="scientific">Comamonas squillarum</name>
    <dbReference type="NCBI Taxonomy" id="2977320"/>
    <lineage>
        <taxon>Bacteria</taxon>
        <taxon>Pseudomonadati</taxon>
        <taxon>Pseudomonadota</taxon>
        <taxon>Betaproteobacteria</taxon>
        <taxon>Burkholderiales</taxon>
        <taxon>Comamonadaceae</taxon>
        <taxon>Comamonas</taxon>
    </lineage>
</organism>
<accession>A0ABY5ZXP5</accession>
<dbReference type="Pfam" id="PF07799">
    <property type="entry name" value="DUF1643"/>
    <property type="match status" value="1"/>
</dbReference>
<dbReference type="EMBL" id="CP104377">
    <property type="protein sequence ID" value="UXC17445.1"/>
    <property type="molecule type" value="Genomic_DNA"/>
</dbReference>
<protein>
    <submittedName>
        <fullName evidence="1">DUF1643 domain-containing protein</fullName>
    </submittedName>
</protein>
<reference evidence="1" key="1">
    <citation type="submission" date="2022-09" db="EMBL/GenBank/DDBJ databases">
        <title>Bacterial diversity in gut of crayfish and pufferfish.</title>
        <authorList>
            <person name="Huang Y."/>
        </authorList>
    </citation>
    <scope>NUCLEOTIDE SEQUENCE</scope>
    <source>
        <strain evidence="1">PR12</strain>
    </source>
</reference>
<keyword evidence="2" id="KW-1185">Reference proteome</keyword>
<evidence type="ECO:0000313" key="1">
    <source>
        <dbReference type="EMBL" id="UXC17445.1"/>
    </source>
</evidence>
<dbReference type="Proteomes" id="UP001058290">
    <property type="component" value="Chromosome"/>
</dbReference>
<dbReference type="InterPro" id="IPR012441">
    <property type="entry name" value="DUF1643"/>
</dbReference>
<evidence type="ECO:0000313" key="2">
    <source>
        <dbReference type="Proteomes" id="UP001058290"/>
    </source>
</evidence>